<feature type="transmembrane region" description="Helical" evidence="8">
    <location>
        <begin position="338"/>
        <end position="360"/>
    </location>
</feature>
<keyword evidence="6 8" id="KW-1133">Transmembrane helix</keyword>
<dbReference type="AlphaFoldDB" id="A0A3B0C516"/>
<evidence type="ECO:0000256" key="7">
    <source>
        <dbReference type="ARBA" id="ARBA00023136"/>
    </source>
</evidence>
<evidence type="ECO:0000256" key="2">
    <source>
        <dbReference type="ARBA" id="ARBA00022475"/>
    </source>
</evidence>
<dbReference type="PANTHER" id="PTHR33908:SF11">
    <property type="entry name" value="MEMBRANE PROTEIN"/>
    <property type="match status" value="1"/>
</dbReference>
<dbReference type="Proteomes" id="UP000282311">
    <property type="component" value="Unassembled WGS sequence"/>
</dbReference>
<evidence type="ECO:0000256" key="8">
    <source>
        <dbReference type="SAM" id="Phobius"/>
    </source>
</evidence>
<feature type="transmembrane region" description="Helical" evidence="8">
    <location>
        <begin position="24"/>
        <end position="44"/>
    </location>
</feature>
<dbReference type="EMBL" id="RBAH01000017">
    <property type="protein sequence ID" value="RKN78947.1"/>
    <property type="molecule type" value="Genomic_DNA"/>
</dbReference>
<dbReference type="Pfam" id="PF13231">
    <property type="entry name" value="PMT_2"/>
    <property type="match status" value="1"/>
</dbReference>
<name>A0A3B0C516_9BACL</name>
<dbReference type="InterPro" id="IPR038731">
    <property type="entry name" value="RgtA/B/C-like"/>
</dbReference>
<feature type="transmembrane region" description="Helical" evidence="8">
    <location>
        <begin position="104"/>
        <end position="122"/>
    </location>
</feature>
<feature type="domain" description="Glycosyltransferase RgtA/B/C/D-like" evidence="9">
    <location>
        <begin position="87"/>
        <end position="238"/>
    </location>
</feature>
<evidence type="ECO:0000256" key="4">
    <source>
        <dbReference type="ARBA" id="ARBA00022679"/>
    </source>
</evidence>
<evidence type="ECO:0000256" key="3">
    <source>
        <dbReference type="ARBA" id="ARBA00022676"/>
    </source>
</evidence>
<feature type="transmembrane region" description="Helical" evidence="8">
    <location>
        <begin position="395"/>
        <end position="416"/>
    </location>
</feature>
<keyword evidence="11" id="KW-1185">Reference proteome</keyword>
<evidence type="ECO:0000256" key="5">
    <source>
        <dbReference type="ARBA" id="ARBA00022692"/>
    </source>
</evidence>
<dbReference type="GO" id="GO:0016763">
    <property type="term" value="F:pentosyltransferase activity"/>
    <property type="evidence" value="ECO:0007669"/>
    <property type="project" value="TreeGrafter"/>
</dbReference>
<keyword evidence="3" id="KW-0328">Glycosyltransferase</keyword>
<accession>A0A3B0C516</accession>
<feature type="transmembrane region" description="Helical" evidence="8">
    <location>
        <begin position="182"/>
        <end position="211"/>
    </location>
</feature>
<dbReference type="RefSeq" id="WP_120749317.1">
    <property type="nucleotide sequence ID" value="NZ_RBAH01000017.1"/>
</dbReference>
<evidence type="ECO:0000256" key="1">
    <source>
        <dbReference type="ARBA" id="ARBA00004651"/>
    </source>
</evidence>
<sequence>MHRLYATYKDPVIRLIRKIAVQDWLILIPFVLLSLKVRLNYYFFLASPGQSFPTSDDSKWYLAYAQKLIEGKGIGTGMNDLMYLGYNLLLTLLMYLFKDPVKVLFIQALVAGLSVILVYHIARLLFNRLTAIIATYLFCYETWAITLWSTYILADSFFISLLLLCVYLMLKWRETGKRLHMAAFIASAVYLALFKPTGIMALAFMGLYLIINLRKGVLGAFVKKRWLPLAGGAAAIVAIELVLLLAGKLDTLIASMQLNAKMVLYNIYAKGWVFDRASAFDHPFKPNYDIDVLNSLVVSFIVNNWDHVSVLYMKRMVAFLGRWAIQTDLTTIRGIAKFGINMIPTGLFLFGIAAAAWNGLFRKASIIWLLVLAVLSFCIVFFIDSMYRYKAPAVPFIVIGVAYGADSAFRLLWFLAKTTVRKLLSLRERGKSSYAPGGLAEER</sequence>
<proteinExistence type="predicted"/>
<dbReference type="InterPro" id="IPR050297">
    <property type="entry name" value="LipidA_mod_glycosyltrf_83"/>
</dbReference>
<comment type="caution">
    <text evidence="10">The sequence shown here is derived from an EMBL/GenBank/DDBJ whole genome shotgun (WGS) entry which is preliminary data.</text>
</comment>
<reference evidence="10 11" key="1">
    <citation type="journal article" date="2007" name="Int. J. Syst. Evol. Microbiol.">
        <title>Paenibacillus ginsengarvi sp. nov., isolated from soil from ginseng cultivation.</title>
        <authorList>
            <person name="Yoon M.H."/>
            <person name="Ten L.N."/>
            <person name="Im W.T."/>
        </authorList>
    </citation>
    <scope>NUCLEOTIDE SEQUENCE [LARGE SCALE GENOMIC DNA]</scope>
    <source>
        <strain evidence="10 11">KCTC 13059</strain>
    </source>
</reference>
<keyword evidence="4" id="KW-0808">Transferase</keyword>
<dbReference type="OrthoDB" id="2514438at2"/>
<dbReference type="GO" id="GO:0005886">
    <property type="term" value="C:plasma membrane"/>
    <property type="evidence" value="ECO:0007669"/>
    <property type="project" value="UniProtKB-SubCell"/>
</dbReference>
<organism evidence="10 11">
    <name type="scientific">Paenibacillus ginsengarvi</name>
    <dbReference type="NCBI Taxonomy" id="400777"/>
    <lineage>
        <taxon>Bacteria</taxon>
        <taxon>Bacillati</taxon>
        <taxon>Bacillota</taxon>
        <taxon>Bacilli</taxon>
        <taxon>Bacillales</taxon>
        <taxon>Paenibacillaceae</taxon>
        <taxon>Paenibacillus</taxon>
    </lineage>
</organism>
<evidence type="ECO:0000259" key="9">
    <source>
        <dbReference type="Pfam" id="PF13231"/>
    </source>
</evidence>
<evidence type="ECO:0000313" key="11">
    <source>
        <dbReference type="Proteomes" id="UP000282311"/>
    </source>
</evidence>
<feature type="transmembrane region" description="Helical" evidence="8">
    <location>
        <begin position="81"/>
        <end position="97"/>
    </location>
</feature>
<keyword evidence="7 8" id="KW-0472">Membrane</keyword>
<keyword evidence="5 8" id="KW-0812">Transmembrane</keyword>
<dbReference type="PANTHER" id="PTHR33908">
    <property type="entry name" value="MANNOSYLTRANSFERASE YKCB-RELATED"/>
    <property type="match status" value="1"/>
</dbReference>
<keyword evidence="2" id="KW-1003">Cell membrane</keyword>
<feature type="transmembrane region" description="Helical" evidence="8">
    <location>
        <begin position="142"/>
        <end position="170"/>
    </location>
</feature>
<feature type="transmembrane region" description="Helical" evidence="8">
    <location>
        <begin position="226"/>
        <end position="246"/>
    </location>
</feature>
<evidence type="ECO:0000256" key="6">
    <source>
        <dbReference type="ARBA" id="ARBA00022989"/>
    </source>
</evidence>
<dbReference type="GO" id="GO:0009103">
    <property type="term" value="P:lipopolysaccharide biosynthetic process"/>
    <property type="evidence" value="ECO:0007669"/>
    <property type="project" value="UniProtKB-ARBA"/>
</dbReference>
<feature type="transmembrane region" description="Helical" evidence="8">
    <location>
        <begin position="366"/>
        <end position="383"/>
    </location>
</feature>
<comment type="subcellular location">
    <subcellularLocation>
        <location evidence="1">Cell membrane</location>
        <topology evidence="1">Multi-pass membrane protein</topology>
    </subcellularLocation>
</comment>
<evidence type="ECO:0000313" key="10">
    <source>
        <dbReference type="EMBL" id="RKN78947.1"/>
    </source>
</evidence>
<gene>
    <name evidence="10" type="ORF">D7M11_21475</name>
</gene>
<protein>
    <recommendedName>
        <fullName evidence="9">Glycosyltransferase RgtA/B/C/D-like domain-containing protein</fullName>
    </recommendedName>
</protein>